<evidence type="ECO:0000256" key="3">
    <source>
        <dbReference type="ARBA" id="ARBA00022692"/>
    </source>
</evidence>
<dbReference type="RefSeq" id="WP_085767095.1">
    <property type="nucleotide sequence ID" value="NZ_CP019344.1"/>
</dbReference>
<feature type="transmembrane region" description="Helical" evidence="7">
    <location>
        <begin position="332"/>
        <end position="358"/>
    </location>
</feature>
<keyword evidence="5 7" id="KW-0472">Membrane</keyword>
<accession>A0A1W6ML03</accession>
<dbReference type="PANTHER" id="PTHR30572:SF4">
    <property type="entry name" value="ABC TRANSPORTER PERMEASE YTRF"/>
    <property type="match status" value="1"/>
</dbReference>
<dbReference type="STRING" id="331648.BST97_10000"/>
<dbReference type="InterPro" id="IPR025857">
    <property type="entry name" value="MacB_PCD"/>
</dbReference>
<comment type="subcellular location">
    <subcellularLocation>
        <location evidence="1">Cell membrane</location>
        <topology evidence="1">Multi-pass membrane protein</topology>
    </subcellularLocation>
</comment>
<keyword evidence="4 7" id="KW-1133">Transmembrane helix</keyword>
<dbReference type="Pfam" id="PF12704">
    <property type="entry name" value="MacB_PCD"/>
    <property type="match status" value="1"/>
</dbReference>
<feature type="transmembrane region" description="Helical" evidence="7">
    <location>
        <begin position="21"/>
        <end position="41"/>
    </location>
</feature>
<evidence type="ECO:0000256" key="7">
    <source>
        <dbReference type="SAM" id="Phobius"/>
    </source>
</evidence>
<feature type="domain" description="MacB-like periplasmic core" evidence="9">
    <location>
        <begin position="21"/>
        <end position="236"/>
    </location>
</feature>
<dbReference type="Pfam" id="PF02687">
    <property type="entry name" value="FtsX"/>
    <property type="match status" value="1"/>
</dbReference>
<dbReference type="AlphaFoldDB" id="A0A1W6ML03"/>
<evidence type="ECO:0000256" key="5">
    <source>
        <dbReference type="ARBA" id="ARBA00023136"/>
    </source>
</evidence>
<dbReference type="EMBL" id="CP019344">
    <property type="protein sequence ID" value="ARN78294.1"/>
    <property type="molecule type" value="Genomic_DNA"/>
</dbReference>
<proteinExistence type="inferred from homology"/>
<evidence type="ECO:0000313" key="10">
    <source>
        <dbReference type="EMBL" id="ARN78294.1"/>
    </source>
</evidence>
<reference evidence="10 11" key="1">
    <citation type="submission" date="2016-11" db="EMBL/GenBank/DDBJ databases">
        <title>Trade-off between light-utilization and light-protection in marine flavobacteria.</title>
        <authorList>
            <person name="Kumagai Y."/>
        </authorList>
    </citation>
    <scope>NUCLEOTIDE SEQUENCE [LARGE SCALE GENOMIC DNA]</scope>
    <source>
        <strain evidence="10 11">JCM 13191</strain>
    </source>
</reference>
<evidence type="ECO:0000259" key="8">
    <source>
        <dbReference type="Pfam" id="PF02687"/>
    </source>
</evidence>
<dbReference type="GO" id="GO:0005524">
    <property type="term" value="F:ATP binding"/>
    <property type="evidence" value="ECO:0007669"/>
    <property type="project" value="UniProtKB-KW"/>
</dbReference>
<dbReference type="GO" id="GO:0022857">
    <property type="term" value="F:transmembrane transporter activity"/>
    <property type="evidence" value="ECO:0007669"/>
    <property type="project" value="TreeGrafter"/>
</dbReference>
<comment type="similarity">
    <text evidence="6">Belongs to the ABC-4 integral membrane protein family.</text>
</comment>
<evidence type="ECO:0000256" key="1">
    <source>
        <dbReference type="ARBA" id="ARBA00004651"/>
    </source>
</evidence>
<name>A0A1W6ML03_9FLAO</name>
<dbReference type="PANTHER" id="PTHR30572">
    <property type="entry name" value="MEMBRANE COMPONENT OF TRANSPORTER-RELATED"/>
    <property type="match status" value="1"/>
</dbReference>
<dbReference type="InterPro" id="IPR003838">
    <property type="entry name" value="ABC3_permease_C"/>
</dbReference>
<keyword evidence="10" id="KW-0547">Nucleotide-binding</keyword>
<dbReference type="OrthoDB" id="9770036at2"/>
<evidence type="ECO:0000256" key="4">
    <source>
        <dbReference type="ARBA" id="ARBA00022989"/>
    </source>
</evidence>
<sequence>MFNLERWQEIFETIRKNKLRTFLTSLSVASGIFILVILLGVSTGIETGVRTEFEQDATNRIQVSVRSTTKEYKGLNPGRRLQLRNSDYENLNAKYAEQIEYKTPLYNIWSGQVNYKNQQGNYRIEGASPDQQWIENATMTSGRYLNQSDIDNSRKVAVIGYQMKEDLFKDEDAIGKTIILNNTVNFTVVGVYTDPGGTREETRLFIPITTAQKVFNAGENLNRIAYTIKMADTFDETVALSAAMREAIEQDLRTRFQVAPDDRVAIGVYDTLEEAEKVFGLIATIRSVFWFIGIGTIIAGVVGVGNIMLIVVKERTKEIGIRKALGALPSEIIWMVLHESIFITSIAGLIGLFLGVGLLEIVSPLVETDFIKYPKVDFNTAITTVIILVVAGALAGFFPARRAAHIKPIEALRDE</sequence>
<keyword evidence="11" id="KW-1185">Reference proteome</keyword>
<keyword evidence="10" id="KW-0067">ATP-binding</keyword>
<feature type="transmembrane region" description="Helical" evidence="7">
    <location>
        <begin position="378"/>
        <end position="398"/>
    </location>
</feature>
<gene>
    <name evidence="10" type="ORF">BST97_10000</name>
</gene>
<feature type="domain" description="ABC3 transporter permease C-terminal" evidence="8">
    <location>
        <begin position="291"/>
        <end position="408"/>
    </location>
</feature>
<dbReference type="Proteomes" id="UP000193431">
    <property type="component" value="Chromosome"/>
</dbReference>
<dbReference type="GO" id="GO:0005886">
    <property type="term" value="C:plasma membrane"/>
    <property type="evidence" value="ECO:0007669"/>
    <property type="project" value="UniProtKB-SubCell"/>
</dbReference>
<evidence type="ECO:0000256" key="6">
    <source>
        <dbReference type="ARBA" id="ARBA00038076"/>
    </source>
</evidence>
<keyword evidence="2" id="KW-1003">Cell membrane</keyword>
<evidence type="ECO:0000256" key="2">
    <source>
        <dbReference type="ARBA" id="ARBA00022475"/>
    </source>
</evidence>
<evidence type="ECO:0000313" key="11">
    <source>
        <dbReference type="Proteomes" id="UP000193431"/>
    </source>
</evidence>
<organism evidence="10 11">
    <name type="scientific">Nonlabens spongiae</name>
    <dbReference type="NCBI Taxonomy" id="331648"/>
    <lineage>
        <taxon>Bacteria</taxon>
        <taxon>Pseudomonadati</taxon>
        <taxon>Bacteroidota</taxon>
        <taxon>Flavobacteriia</taxon>
        <taxon>Flavobacteriales</taxon>
        <taxon>Flavobacteriaceae</taxon>
        <taxon>Nonlabens</taxon>
    </lineage>
</organism>
<keyword evidence="3 7" id="KW-0812">Transmembrane</keyword>
<dbReference type="InterPro" id="IPR050250">
    <property type="entry name" value="Macrolide_Exporter_MacB"/>
</dbReference>
<protein>
    <submittedName>
        <fullName evidence="10">ABC transporter ATP-binding protein</fullName>
    </submittedName>
</protein>
<evidence type="ECO:0000259" key="9">
    <source>
        <dbReference type="Pfam" id="PF12704"/>
    </source>
</evidence>
<feature type="transmembrane region" description="Helical" evidence="7">
    <location>
        <begin position="288"/>
        <end position="312"/>
    </location>
</feature>